<evidence type="ECO:0000313" key="2">
    <source>
        <dbReference type="Proteomes" id="UP000239867"/>
    </source>
</evidence>
<protein>
    <recommendedName>
        <fullName evidence="3">Heme biosynthesis protein HemY</fullName>
    </recommendedName>
</protein>
<evidence type="ECO:0000313" key="1">
    <source>
        <dbReference type="EMBL" id="AVD72327.1"/>
    </source>
</evidence>
<accession>A0A2L1GRS7</accession>
<proteinExistence type="predicted"/>
<organism evidence="1 2">
    <name type="scientific">Desulfobulbus oralis</name>
    <dbReference type="NCBI Taxonomy" id="1986146"/>
    <lineage>
        <taxon>Bacteria</taxon>
        <taxon>Pseudomonadati</taxon>
        <taxon>Thermodesulfobacteriota</taxon>
        <taxon>Desulfobulbia</taxon>
        <taxon>Desulfobulbales</taxon>
        <taxon>Desulfobulbaceae</taxon>
        <taxon>Desulfobulbus</taxon>
    </lineage>
</organism>
<dbReference type="Gene3D" id="2.60.300.12">
    <property type="entry name" value="HesB-like domain"/>
    <property type="match status" value="1"/>
</dbReference>
<reference evidence="1 2" key="1">
    <citation type="journal article" date="2018" name="MBio">
        <title>Insights into the evolution of host association through the isolation and characterization of a novel human periodontal pathobiont, Desulfobulbus oralis.</title>
        <authorList>
            <person name="Cross K.L."/>
            <person name="Chirania P."/>
            <person name="Xiong W."/>
            <person name="Beall C.J."/>
            <person name="Elkins J.G."/>
            <person name="Giannone R.J."/>
            <person name="Griffen A.L."/>
            <person name="Guss A.M."/>
            <person name="Hettich R.L."/>
            <person name="Joshi S.S."/>
            <person name="Mokrzan E.M."/>
            <person name="Martin R.K."/>
            <person name="Zhulin I.B."/>
            <person name="Leys E.J."/>
            <person name="Podar M."/>
        </authorList>
    </citation>
    <scope>NUCLEOTIDE SEQUENCE [LARGE SCALE GENOMIC DNA]</scope>
    <source>
        <strain evidence="1 2">ORNL</strain>
    </source>
</reference>
<dbReference type="SUPFAM" id="SSF89360">
    <property type="entry name" value="HesB-like domain"/>
    <property type="match status" value="1"/>
</dbReference>
<sequence length="70" mass="7201">MTLDQPGELDQVFEEGDLKFVIAQDLLEEVGAIKVDFVDAGYRSGFAITSEKPVPGAGGGCSSCGGSCGM</sequence>
<dbReference type="Proteomes" id="UP000239867">
    <property type="component" value="Chromosome"/>
</dbReference>
<name>A0A2L1GRS7_9BACT</name>
<dbReference type="KEGG" id="deo:CAY53_09785"/>
<dbReference type="EMBL" id="CP021255">
    <property type="protein sequence ID" value="AVD72327.1"/>
    <property type="molecule type" value="Genomic_DNA"/>
</dbReference>
<dbReference type="InterPro" id="IPR035903">
    <property type="entry name" value="HesB-like_dom_sf"/>
</dbReference>
<evidence type="ECO:0008006" key="3">
    <source>
        <dbReference type="Google" id="ProtNLM"/>
    </source>
</evidence>
<gene>
    <name evidence="1" type="ORF">CAY53_09785</name>
</gene>
<keyword evidence="2" id="KW-1185">Reference proteome</keyword>
<dbReference type="AlphaFoldDB" id="A0A2L1GRS7"/>
<dbReference type="OrthoDB" id="1955366at2"/>